<dbReference type="AlphaFoldDB" id="A0A0G1MZR9"/>
<evidence type="ECO:0000313" key="2">
    <source>
        <dbReference type="EMBL" id="KKT86287.1"/>
    </source>
</evidence>
<proteinExistence type="predicted"/>
<evidence type="ECO:0000256" key="1">
    <source>
        <dbReference type="SAM" id="Phobius"/>
    </source>
</evidence>
<protein>
    <submittedName>
        <fullName evidence="2">Uncharacterized protein</fullName>
    </submittedName>
</protein>
<accession>A0A0G1MZR9</accession>
<comment type="caution">
    <text evidence="2">The sequence shown here is derived from an EMBL/GenBank/DDBJ whole genome shotgun (WGS) entry which is preliminary data.</text>
</comment>
<reference evidence="2 3" key="1">
    <citation type="journal article" date="2015" name="Nature">
        <title>rRNA introns, odd ribosomes, and small enigmatic genomes across a large radiation of phyla.</title>
        <authorList>
            <person name="Brown C.T."/>
            <person name="Hug L.A."/>
            <person name="Thomas B.C."/>
            <person name="Sharon I."/>
            <person name="Castelle C.J."/>
            <person name="Singh A."/>
            <person name="Wilkins M.J."/>
            <person name="Williams K.H."/>
            <person name="Banfield J.F."/>
        </authorList>
    </citation>
    <scope>NUCLEOTIDE SEQUENCE [LARGE SCALE GENOMIC DNA]</scope>
</reference>
<organism evidence="2 3">
    <name type="scientific">Candidatus Collierbacteria bacterium GW2011_GWA2_44_99</name>
    <dbReference type="NCBI Taxonomy" id="1618380"/>
    <lineage>
        <taxon>Bacteria</taxon>
        <taxon>Candidatus Collieribacteriota</taxon>
    </lineage>
</organism>
<keyword evidence="1" id="KW-0472">Membrane</keyword>
<feature type="transmembrane region" description="Helical" evidence="1">
    <location>
        <begin position="23"/>
        <end position="45"/>
    </location>
</feature>
<name>A0A0G1MZR9_9BACT</name>
<keyword evidence="1" id="KW-1133">Transmembrane helix</keyword>
<keyword evidence="1" id="KW-0812">Transmembrane</keyword>
<dbReference type="EMBL" id="LCJW01000013">
    <property type="protein sequence ID" value="KKT86287.1"/>
    <property type="molecule type" value="Genomic_DNA"/>
</dbReference>
<dbReference type="Proteomes" id="UP000034797">
    <property type="component" value="Unassembled WGS sequence"/>
</dbReference>
<evidence type="ECO:0000313" key="3">
    <source>
        <dbReference type="Proteomes" id="UP000034797"/>
    </source>
</evidence>
<sequence>MMYGYTDFQTILLVRRKKMRHNLFENCFVIAMVIFIAVVLAAFIAEPIISFNTISEFDGQLIRYVPEKDSNALMVIKDLSTGKMETFTNEDSLYRWKWNSRDLLALEEGATYHFKVNWFRSASILSQSRNVLSATLIGQ</sequence>
<gene>
    <name evidence="2" type="ORF">UW84_C0013G0011</name>
</gene>